<dbReference type="SUPFAM" id="SSF52283">
    <property type="entry name" value="Formate/glycerate dehydrogenase catalytic domain-like"/>
    <property type="match status" value="1"/>
</dbReference>
<evidence type="ECO:0000256" key="4">
    <source>
        <dbReference type="RuleBase" id="RU003719"/>
    </source>
</evidence>
<dbReference type="InterPro" id="IPR006139">
    <property type="entry name" value="D-isomer_2_OHA_DH_cat_dom"/>
</dbReference>
<keyword evidence="3" id="KW-0520">NAD</keyword>
<sequence length="352" mass="38617">MPTPMDVLLVDPLVPEALAWLQERHDVVYLPELADDPAELRRALADARAVVLPPHVVVSQEFLDHAPNLMMVARMQISSDNTDLNACAQRHVRVLQARSATVRSNAEYLLYGLLMLYRRGMVSALLGRKLGQVRMGRELAGSTVGLLGLAPVAHTLAPMLRSLGVRVLGYDPAVHHAAELWDKLHVEPVPLQELLERSDAISLQMVYASRFKGWINERLLNHCKTGQLWVGVSRSALFEPEALALALCDGRIDACLLDGANAQFAAPGSPLYGIPNLHLTPRLGSHTREAKLRASWYLAHRIHETLSPDDARREPGSSDFAMLDSLGFPESGDPPQSASPSQWASLAALSRD</sequence>
<organism evidence="8 9">
    <name type="scientific">Hydrogenophaga intermedia</name>
    <dbReference type="NCBI Taxonomy" id="65786"/>
    <lineage>
        <taxon>Bacteria</taxon>
        <taxon>Pseudomonadati</taxon>
        <taxon>Pseudomonadota</taxon>
        <taxon>Betaproteobacteria</taxon>
        <taxon>Burkholderiales</taxon>
        <taxon>Comamonadaceae</taxon>
        <taxon>Hydrogenophaga</taxon>
    </lineage>
</organism>
<evidence type="ECO:0000256" key="1">
    <source>
        <dbReference type="ARBA" id="ARBA00005854"/>
    </source>
</evidence>
<dbReference type="InterPro" id="IPR036291">
    <property type="entry name" value="NAD(P)-bd_dom_sf"/>
</dbReference>
<comment type="similarity">
    <text evidence="1 4">Belongs to the D-isomer specific 2-hydroxyacid dehydrogenase family.</text>
</comment>
<evidence type="ECO:0000256" key="2">
    <source>
        <dbReference type="ARBA" id="ARBA00023002"/>
    </source>
</evidence>
<evidence type="ECO:0000256" key="5">
    <source>
        <dbReference type="SAM" id="MobiDB-lite"/>
    </source>
</evidence>
<dbReference type="Gene3D" id="3.40.50.720">
    <property type="entry name" value="NAD(P)-binding Rossmann-like Domain"/>
    <property type="match status" value="2"/>
</dbReference>
<feature type="domain" description="D-isomer specific 2-hydroxyacid dehydrogenase catalytic" evidence="6">
    <location>
        <begin position="7"/>
        <end position="294"/>
    </location>
</feature>
<dbReference type="PANTHER" id="PTHR42789:SF1">
    <property type="entry name" value="D-ISOMER SPECIFIC 2-HYDROXYACID DEHYDROGENASE FAMILY PROTEIN (AFU_ORTHOLOGUE AFUA_6G10090)"/>
    <property type="match status" value="1"/>
</dbReference>
<keyword evidence="2 4" id="KW-0560">Oxidoreductase</keyword>
<dbReference type="InterPro" id="IPR050857">
    <property type="entry name" value="D-2-hydroxyacid_DH"/>
</dbReference>
<evidence type="ECO:0000259" key="7">
    <source>
        <dbReference type="Pfam" id="PF02826"/>
    </source>
</evidence>
<reference evidence="9" key="1">
    <citation type="submission" date="2014-02" db="EMBL/GenBank/DDBJ databases">
        <authorList>
            <person name="Gan H."/>
        </authorList>
    </citation>
    <scope>NUCLEOTIDE SEQUENCE [LARGE SCALE GENOMIC DNA]</scope>
    <source>
        <strain evidence="9">S1</strain>
    </source>
</reference>
<feature type="compositionally biased region" description="Low complexity" evidence="5">
    <location>
        <begin position="334"/>
        <end position="352"/>
    </location>
</feature>
<dbReference type="EC" id="1.1.1.-" evidence="8"/>
<evidence type="ECO:0000313" key="8">
    <source>
        <dbReference type="EMBL" id="CDN85843.1"/>
    </source>
</evidence>
<feature type="region of interest" description="Disordered" evidence="5">
    <location>
        <begin position="308"/>
        <end position="352"/>
    </location>
</feature>
<feature type="domain" description="D-isomer specific 2-hydroxyacid dehydrogenase NAD-binding" evidence="7">
    <location>
        <begin position="132"/>
        <end position="283"/>
    </location>
</feature>
<gene>
    <name evidence="8" type="ORF">BN948_00238</name>
</gene>
<dbReference type="Pfam" id="PF02826">
    <property type="entry name" value="2-Hacid_dh_C"/>
    <property type="match status" value="1"/>
</dbReference>
<protein>
    <submittedName>
        <fullName evidence="8">D-3-phosphoglycerate dehydrogenase</fullName>
        <ecNumber evidence="8">1.1.1.-</ecNumber>
    </submittedName>
</protein>
<dbReference type="RefSeq" id="WP_009517387.1">
    <property type="nucleotide sequence ID" value="NZ_CCAE010000001.1"/>
</dbReference>
<evidence type="ECO:0000259" key="6">
    <source>
        <dbReference type="Pfam" id="PF00389"/>
    </source>
</evidence>
<reference evidence="9" key="2">
    <citation type="submission" date="2014-11" db="EMBL/GenBank/DDBJ databases">
        <title>Draft genome sequence of Hydrogenophaga intermedia S1.</title>
        <authorList>
            <person name="Gan H.M."/>
            <person name="Chew T.H."/>
            <person name="Stolz A."/>
        </authorList>
    </citation>
    <scope>NUCLEOTIDE SEQUENCE [LARGE SCALE GENOMIC DNA]</scope>
    <source>
        <strain evidence="9">S1</strain>
    </source>
</reference>
<accession>A0A1L1PCW3</accession>
<dbReference type="SUPFAM" id="SSF51735">
    <property type="entry name" value="NAD(P)-binding Rossmann-fold domains"/>
    <property type="match status" value="1"/>
</dbReference>
<dbReference type="AlphaFoldDB" id="A0A1L1PCW3"/>
<dbReference type="Pfam" id="PF00389">
    <property type="entry name" value="2-Hacid_dh"/>
    <property type="match status" value="1"/>
</dbReference>
<dbReference type="GO" id="GO:0016616">
    <property type="term" value="F:oxidoreductase activity, acting on the CH-OH group of donors, NAD or NADP as acceptor"/>
    <property type="evidence" value="ECO:0007669"/>
    <property type="project" value="InterPro"/>
</dbReference>
<dbReference type="GO" id="GO:0051287">
    <property type="term" value="F:NAD binding"/>
    <property type="evidence" value="ECO:0007669"/>
    <property type="project" value="InterPro"/>
</dbReference>
<evidence type="ECO:0000313" key="9">
    <source>
        <dbReference type="Proteomes" id="UP000028878"/>
    </source>
</evidence>
<proteinExistence type="inferred from homology"/>
<evidence type="ECO:0000256" key="3">
    <source>
        <dbReference type="ARBA" id="ARBA00023027"/>
    </source>
</evidence>
<keyword evidence="9" id="KW-1185">Reference proteome</keyword>
<dbReference type="InterPro" id="IPR006140">
    <property type="entry name" value="D-isomer_DH_NAD-bd"/>
</dbReference>
<dbReference type="EMBL" id="CCAE010000001">
    <property type="protein sequence ID" value="CDN85843.1"/>
    <property type="molecule type" value="Genomic_DNA"/>
</dbReference>
<dbReference type="Proteomes" id="UP000028878">
    <property type="component" value="Unassembled WGS sequence"/>
</dbReference>
<name>A0A1L1PCW3_HYDIT</name>
<dbReference type="PANTHER" id="PTHR42789">
    <property type="entry name" value="D-ISOMER SPECIFIC 2-HYDROXYACID DEHYDROGENASE FAMILY PROTEIN (AFU_ORTHOLOGUE AFUA_6G10090)"/>
    <property type="match status" value="1"/>
</dbReference>